<keyword evidence="3 7" id="KW-0694">RNA-binding</keyword>
<dbReference type="PANTHER" id="PTHR33398:SF1">
    <property type="entry name" value="SMALL RIBOSOMAL SUBUNIT PROTEIN BS20C"/>
    <property type="match status" value="1"/>
</dbReference>
<keyword evidence="4 7" id="KW-0689">Ribosomal protein</keyword>
<organism evidence="9 10">
    <name type="scientific">Halonatronomonas betaini</name>
    <dbReference type="NCBI Taxonomy" id="2778430"/>
    <lineage>
        <taxon>Bacteria</taxon>
        <taxon>Bacillati</taxon>
        <taxon>Bacillota</taxon>
        <taxon>Clostridia</taxon>
        <taxon>Halanaerobiales</taxon>
        <taxon>Halarsenatibacteraceae</taxon>
        <taxon>Halonatronomonas</taxon>
    </lineage>
</organism>
<dbReference type="GO" id="GO:0005829">
    <property type="term" value="C:cytosol"/>
    <property type="evidence" value="ECO:0007669"/>
    <property type="project" value="TreeGrafter"/>
</dbReference>
<evidence type="ECO:0000313" key="9">
    <source>
        <dbReference type="EMBL" id="MBF8436004.1"/>
    </source>
</evidence>
<feature type="region of interest" description="Disordered" evidence="8">
    <location>
        <begin position="1"/>
        <end position="22"/>
    </location>
</feature>
<sequence>MPIIESAKKRVRTSAKKAEQNKKWKKAMKLAIKDYKKLIEGDPSQEEAKESLAYAYKMIDKAVKNNIIHENNAARKKSRLTRMLNEKFN</sequence>
<dbReference type="Gene3D" id="1.20.58.110">
    <property type="entry name" value="Ribosomal protein S20"/>
    <property type="match status" value="1"/>
</dbReference>
<dbReference type="GO" id="GO:0006412">
    <property type="term" value="P:translation"/>
    <property type="evidence" value="ECO:0007669"/>
    <property type="project" value="UniProtKB-UniRule"/>
</dbReference>
<evidence type="ECO:0000256" key="8">
    <source>
        <dbReference type="SAM" id="MobiDB-lite"/>
    </source>
</evidence>
<keyword evidence="5 7" id="KW-0687">Ribonucleoprotein</keyword>
<gene>
    <name evidence="7 9" type="primary">rpsT</name>
    <name evidence="9" type="ORF">I0Q91_02830</name>
</gene>
<dbReference type="HAMAP" id="MF_00500">
    <property type="entry name" value="Ribosomal_bS20"/>
    <property type="match status" value="1"/>
</dbReference>
<name>A0A931F934_9FIRM</name>
<dbReference type="GO" id="GO:0015935">
    <property type="term" value="C:small ribosomal subunit"/>
    <property type="evidence" value="ECO:0007669"/>
    <property type="project" value="TreeGrafter"/>
</dbReference>
<dbReference type="Pfam" id="PF01649">
    <property type="entry name" value="Ribosomal_S20p"/>
    <property type="match status" value="1"/>
</dbReference>
<evidence type="ECO:0000256" key="4">
    <source>
        <dbReference type="ARBA" id="ARBA00022980"/>
    </source>
</evidence>
<evidence type="ECO:0000256" key="6">
    <source>
        <dbReference type="ARBA" id="ARBA00035136"/>
    </source>
</evidence>
<comment type="function">
    <text evidence="7">Binds directly to 16S ribosomal RNA.</text>
</comment>
<dbReference type="InterPro" id="IPR002583">
    <property type="entry name" value="Ribosomal_bS20"/>
</dbReference>
<evidence type="ECO:0000256" key="5">
    <source>
        <dbReference type="ARBA" id="ARBA00023274"/>
    </source>
</evidence>
<dbReference type="GO" id="GO:0070181">
    <property type="term" value="F:small ribosomal subunit rRNA binding"/>
    <property type="evidence" value="ECO:0007669"/>
    <property type="project" value="TreeGrafter"/>
</dbReference>
<dbReference type="RefSeq" id="WP_270452747.1">
    <property type="nucleotide sequence ID" value="NZ_JADPIE010000001.1"/>
</dbReference>
<dbReference type="Proteomes" id="UP000621436">
    <property type="component" value="Unassembled WGS sequence"/>
</dbReference>
<evidence type="ECO:0000256" key="2">
    <source>
        <dbReference type="ARBA" id="ARBA00022730"/>
    </source>
</evidence>
<comment type="caution">
    <text evidence="9">The sequence shown here is derived from an EMBL/GenBank/DDBJ whole genome shotgun (WGS) entry which is preliminary data.</text>
</comment>
<evidence type="ECO:0000256" key="7">
    <source>
        <dbReference type="HAMAP-Rule" id="MF_00500"/>
    </source>
</evidence>
<dbReference type="EMBL" id="JADPIE010000001">
    <property type="protein sequence ID" value="MBF8436004.1"/>
    <property type="molecule type" value="Genomic_DNA"/>
</dbReference>
<dbReference type="NCBIfam" id="TIGR00029">
    <property type="entry name" value="S20"/>
    <property type="match status" value="1"/>
</dbReference>
<keyword evidence="2 7" id="KW-0699">rRNA-binding</keyword>
<comment type="similarity">
    <text evidence="1 7">Belongs to the bacterial ribosomal protein bS20 family.</text>
</comment>
<keyword evidence="10" id="KW-1185">Reference proteome</keyword>
<protein>
    <recommendedName>
        <fullName evidence="6 7">Small ribosomal subunit protein bS20</fullName>
    </recommendedName>
</protein>
<dbReference type="PANTHER" id="PTHR33398">
    <property type="entry name" value="30S RIBOSOMAL PROTEIN S20"/>
    <property type="match status" value="1"/>
</dbReference>
<dbReference type="SUPFAM" id="SSF46992">
    <property type="entry name" value="Ribosomal protein S20"/>
    <property type="match status" value="1"/>
</dbReference>
<evidence type="ECO:0000313" key="10">
    <source>
        <dbReference type="Proteomes" id="UP000621436"/>
    </source>
</evidence>
<proteinExistence type="inferred from homology"/>
<dbReference type="InterPro" id="IPR036510">
    <property type="entry name" value="Ribosomal_bS20_sf"/>
</dbReference>
<dbReference type="AlphaFoldDB" id="A0A931F934"/>
<reference evidence="9" key="1">
    <citation type="submission" date="2020-11" db="EMBL/GenBank/DDBJ databases">
        <title>Halonatronomonas betainensis gen. nov., sp. nov. a novel haloalkaliphilic representative of the family Halanaerobiacae capable of betaine degradation.</title>
        <authorList>
            <person name="Boltyanskaya Y."/>
            <person name="Kevbrin V."/>
            <person name="Detkova E."/>
            <person name="Grouzdev D.S."/>
            <person name="Koziaeva V."/>
            <person name="Zhilina T."/>
        </authorList>
    </citation>
    <scope>NUCLEOTIDE SEQUENCE</scope>
    <source>
        <strain evidence="9">Z-7014</strain>
    </source>
</reference>
<evidence type="ECO:0000256" key="1">
    <source>
        <dbReference type="ARBA" id="ARBA00007634"/>
    </source>
</evidence>
<accession>A0A931F934</accession>
<evidence type="ECO:0000256" key="3">
    <source>
        <dbReference type="ARBA" id="ARBA00022884"/>
    </source>
</evidence>
<dbReference type="GO" id="GO:0003735">
    <property type="term" value="F:structural constituent of ribosome"/>
    <property type="evidence" value="ECO:0007669"/>
    <property type="project" value="InterPro"/>
</dbReference>